<protein>
    <recommendedName>
        <fullName evidence="3">START domain-containing protein</fullName>
    </recommendedName>
</protein>
<dbReference type="EMBL" id="CDMZ01000680">
    <property type="protein sequence ID" value="CEM19372.1"/>
    <property type="molecule type" value="Genomic_DNA"/>
</dbReference>
<accession>A0A0G4FW81</accession>
<dbReference type="Gene3D" id="3.30.530.20">
    <property type="match status" value="1"/>
</dbReference>
<dbReference type="PANTHER" id="PTHR34560:SF1">
    <property type="entry name" value="START DOMAIN-CONTAINING PROTEIN"/>
    <property type="match status" value="1"/>
</dbReference>
<evidence type="ECO:0000313" key="2">
    <source>
        <dbReference type="EMBL" id="CEM19372.1"/>
    </source>
</evidence>
<dbReference type="VEuPathDB" id="CryptoDB:Cvel_19057"/>
<feature type="compositionally biased region" description="Polar residues" evidence="1">
    <location>
        <begin position="259"/>
        <end position="279"/>
    </location>
</feature>
<dbReference type="SUPFAM" id="SSF55961">
    <property type="entry name" value="Bet v1-like"/>
    <property type="match status" value="1"/>
</dbReference>
<evidence type="ECO:0000256" key="1">
    <source>
        <dbReference type="SAM" id="MobiDB-lite"/>
    </source>
</evidence>
<reference evidence="2" key="1">
    <citation type="submission" date="2014-11" db="EMBL/GenBank/DDBJ databases">
        <authorList>
            <person name="Otto D Thomas"/>
            <person name="Naeem Raeece"/>
        </authorList>
    </citation>
    <scope>NUCLEOTIDE SEQUENCE</scope>
</reference>
<proteinExistence type="predicted"/>
<feature type="region of interest" description="Disordered" evidence="1">
    <location>
        <begin position="426"/>
        <end position="452"/>
    </location>
</feature>
<dbReference type="AlphaFoldDB" id="A0A0G4FW81"/>
<sequence>MIAVDPQRLLPAVQAGGEEEALLLERETQDEACKDDILDDFEVSDTIFNSLFKEDEGFRRFIAIATAVSESSTHASSSFHLNSSAASAAASSSSHAQLTNFSSLKREALEAGPGCASVDLLENIRRLFGSEVIDLDEELRRLQWRNRQAMAVLKLLGVLPKEHPLYAVPEESRLTQEDIRLAEERVGILHVPQIHWSVTADAPDCKAFFHSENFTHTARKLQQQALKNQRKRRSWSAHTRSSHSGRSHASHAAAHGQKGKNSSQTTTAPSPQCHHSISTTPPPGLPKDKPFWPSSPHGFHSELTGDLFVDLHSSHPCYMWRVEGPIDAPLEDVFAMVAEVQHMDKWMPRYNRPFRLALRPPNVFQDQPDSARIDSKEQGVRLALDLPWPLSSRYFDVHAFGFDGTELPDEIGPSVVVVVSPFSQESGAEGEGEKENGTGAAFRRAGNTKSRPEALEGDLEMKFCGGMSIHALPDGRAYINTVVCFDPSYNISGPFVGFVSRLVVRKAFQQFHEQCRKVKDSPHFQEAREARPRFYAYLKTLSDRLRASAASQEGTEGERVRGG</sequence>
<evidence type="ECO:0008006" key="3">
    <source>
        <dbReference type="Google" id="ProtNLM"/>
    </source>
</evidence>
<name>A0A0G4FW81_9ALVE</name>
<organism evidence="2">
    <name type="scientific">Chromera velia CCMP2878</name>
    <dbReference type="NCBI Taxonomy" id="1169474"/>
    <lineage>
        <taxon>Eukaryota</taxon>
        <taxon>Sar</taxon>
        <taxon>Alveolata</taxon>
        <taxon>Colpodellida</taxon>
        <taxon>Chromeraceae</taxon>
        <taxon>Chromera</taxon>
    </lineage>
</organism>
<gene>
    <name evidence="2" type="ORF">Cvel_19057</name>
</gene>
<dbReference type="InterPro" id="IPR023393">
    <property type="entry name" value="START-like_dom_sf"/>
</dbReference>
<feature type="region of interest" description="Disordered" evidence="1">
    <location>
        <begin position="221"/>
        <end position="293"/>
    </location>
</feature>
<feature type="compositionally biased region" description="Basic residues" evidence="1">
    <location>
        <begin position="228"/>
        <end position="249"/>
    </location>
</feature>
<dbReference type="PANTHER" id="PTHR34560">
    <property type="entry name" value="POLYKETIDE CYCLASE/DEHYDRASE/LIPID TRANSPORT SUPERFAMILY PROTEIN"/>
    <property type="match status" value="1"/>
</dbReference>